<dbReference type="RefSeq" id="YP_003986903.1">
    <property type="nucleotide sequence ID" value="NC_014649.1"/>
</dbReference>
<accession>A0A0G2Y908</accession>
<reference evidence="3 6" key="1">
    <citation type="journal article" date="2011" name="Proc. Natl. Acad. Sci. U.S.A.">
        <title>Mimivirus shows dramatic genome reduction after intraamoebal culture.</title>
        <authorList>
            <person name="Boyer M."/>
            <person name="Azza S."/>
            <person name="Barrassi L."/>
            <person name="Klose T."/>
            <person name="Campocasso A."/>
            <person name="Pagnier I."/>
            <person name="Fournous G."/>
            <person name="Borg A."/>
            <person name="Robert C."/>
            <person name="Zhang X."/>
            <person name="Desnues C."/>
            <person name="Henrissat B."/>
            <person name="Rossmann M.G."/>
            <person name="La Scola B."/>
            <person name="Raoult D."/>
        </authorList>
    </citation>
    <scope>NUCLEOTIDE SEQUENCE [LARGE SCALE GENOMIC DNA]</scope>
    <source>
        <strain evidence="3">M4</strain>
    </source>
</reference>
<evidence type="ECO:0000313" key="3">
    <source>
        <dbReference type="EMBL" id="AEJ34637.1"/>
    </source>
</evidence>
<feature type="region of interest" description="Disordered" evidence="1">
    <location>
        <begin position="126"/>
        <end position="211"/>
    </location>
</feature>
<dbReference type="SMR" id="A0A0G2Y908"/>
<evidence type="ECO:0000313" key="2">
    <source>
        <dbReference type="EMBL" id="ADO18183.1"/>
    </source>
</evidence>
<evidence type="ECO:0000313" key="6">
    <source>
        <dbReference type="Proteomes" id="UP000240552"/>
    </source>
</evidence>
<reference evidence="4 7" key="3">
    <citation type="submission" date="2014-10" db="EMBL/GenBank/DDBJ databases">
        <title>Pan-genome analysis of Brazilian lineage A amoebal mimiviruses.</title>
        <authorList>
            <person name="Assis F.L."/>
            <person name="Abrahao J.S."/>
            <person name="Kroon E.G."/>
            <person name="Dornas F.P."/>
            <person name="Andrade K.R."/>
            <person name="Borato P.V.M."/>
            <person name="Pilotto M.R."/>
            <person name="Benamar S."/>
            <person name="LaScola B."/>
            <person name="Colson P."/>
        </authorList>
    </citation>
    <scope>NUCLEOTIDE SEQUENCE [LARGE SCALE GENOMIC DNA]</scope>
    <source>
        <strain evidence="4 7">Amazonia</strain>
    </source>
</reference>
<evidence type="ECO:0000313" key="5">
    <source>
        <dbReference type="Proteomes" id="UP000201519"/>
    </source>
</evidence>
<dbReference type="Proteomes" id="UP000240552">
    <property type="component" value="Segment"/>
</dbReference>
<name>A0A0G2Y908_MIMIV</name>
<dbReference type="KEGG" id="vg:9925020"/>
<reference evidence="2 5" key="2">
    <citation type="journal article" date="2011" name="Virol. J.">
        <title>Breaking the 1000-gene barrier for Mimivirus using ultra-deep genome and transcriptome sequencing.</title>
        <authorList>
            <person name="Legendre M."/>
            <person name="Santini S."/>
            <person name="Rico A."/>
            <person name="Abergel C."/>
            <person name="Claverie J.M."/>
        </authorList>
    </citation>
    <scope>NUCLEOTIDE SEQUENCE [LARGE SCALE GENOMIC DNA]</scope>
</reference>
<proteinExistence type="predicted"/>
<evidence type="ECO:0000313" key="7">
    <source>
        <dbReference type="Proteomes" id="UP000274448"/>
    </source>
</evidence>
<dbReference type="EMBL" id="KM982403">
    <property type="protein sequence ID" value="AKI81064.1"/>
    <property type="molecule type" value="Genomic_DNA"/>
</dbReference>
<keyword evidence="5" id="KW-1185">Reference proteome</keyword>
<dbReference type="Proteomes" id="UP000201519">
    <property type="component" value="Segment"/>
</dbReference>
<evidence type="ECO:0000313" key="4">
    <source>
        <dbReference type="EMBL" id="AKI81064.1"/>
    </source>
</evidence>
<sequence length="352" mass="39401">MDLGSEFSDTGNFSGFKNNDLYGGDKSSNTFERNFHNIFEEAKKYRQRIYDAERKMNGGADDNNSLKPKRQINKPLRLMLDISKILRDSGNYKDLKTGDYMGIAKLISDRAKEKVGTTEISDEVRSEALKMARDPDEFVTKYRSKKQSSSSSSSNSRGNSRGNSRNRSRRNNDWDDSDDSDDSDNWDQRGGNNDGDNIKTDVWNDPQQTSNFTGGCGCGMKGGNNWDNMRVFNDTKNLSNNNSTNTLNNNNTIISNLNNATNTLNNNNTTTSNLNNSTIISGLNNATNTSNLNNAVSTLDNNNTNISNFNNATNTRNNNNATNNLNRNTYAFNNGNKLNNTAWSNFRKSTIY</sequence>
<gene>
    <name evidence="2" type="primary">L399</name>
    <name evidence="3" type="ORF">MIMI_L399</name>
</gene>
<organism evidence="2 5">
    <name type="scientific">Acanthamoeba polyphaga mimivirus</name>
    <name type="common">APMV</name>
    <dbReference type="NCBI Taxonomy" id="212035"/>
    <lineage>
        <taxon>Viruses</taxon>
        <taxon>Varidnaviria</taxon>
        <taxon>Bamfordvirae</taxon>
        <taxon>Nucleocytoviricota</taxon>
        <taxon>Megaviricetes</taxon>
        <taxon>Imitervirales</taxon>
        <taxon>Mimiviridae</taxon>
        <taxon>Megamimivirinae</taxon>
        <taxon>Mimivirus</taxon>
        <taxon>Mimivirus bradfordmassiliense</taxon>
    </lineage>
</organism>
<dbReference type="Proteomes" id="UP000274448">
    <property type="component" value="Segment"/>
</dbReference>
<dbReference type="EMBL" id="JN036606">
    <property type="protein sequence ID" value="AEJ34637.1"/>
    <property type="molecule type" value="Genomic_DNA"/>
</dbReference>
<protein>
    <submittedName>
        <fullName evidence="3">Uncharacterized protein L399</fullName>
    </submittedName>
</protein>
<dbReference type="GeneID" id="9925020"/>
<feature type="compositionally biased region" description="Basic and acidic residues" evidence="1">
    <location>
        <begin position="126"/>
        <end position="140"/>
    </location>
</feature>
<feature type="compositionally biased region" description="Low complexity" evidence="1">
    <location>
        <begin position="148"/>
        <end position="163"/>
    </location>
</feature>
<dbReference type="EMBL" id="HQ336222">
    <property type="protein sequence ID" value="ADO18183.1"/>
    <property type="molecule type" value="Genomic_DNA"/>
</dbReference>
<evidence type="ECO:0000256" key="1">
    <source>
        <dbReference type="SAM" id="MobiDB-lite"/>
    </source>
</evidence>
<organismHost>
    <name type="scientific">Acanthamoeba polyphaga</name>
    <name type="common">Amoeba</name>
    <dbReference type="NCBI Taxonomy" id="5757"/>
</organismHost>
<feature type="compositionally biased region" description="Acidic residues" evidence="1">
    <location>
        <begin position="174"/>
        <end position="185"/>
    </location>
</feature>
<accession>E3VXK5</accession>